<evidence type="ECO:0000313" key="2">
    <source>
        <dbReference type="EMBL" id="GCD78050.1"/>
    </source>
</evidence>
<dbReference type="Pfam" id="PF12412">
    <property type="entry name" value="DUF3667"/>
    <property type="match status" value="1"/>
</dbReference>
<comment type="caution">
    <text evidence="2">The sequence shown here is derived from an EMBL/GenBank/DDBJ whole genome shotgun (WGS) entry which is preliminary data.</text>
</comment>
<keyword evidence="1" id="KW-1133">Transmembrane helix</keyword>
<evidence type="ECO:0000256" key="1">
    <source>
        <dbReference type="SAM" id="Phobius"/>
    </source>
</evidence>
<sequence>MLEKGIFLTIRDFLMAPGKSAHIYLYRNRKKYVSPIIFLLVTSLIYSIVNKYFHVEESIMVDVQIDGFDDRAIKFTNQSMKWIQDNYGYANLIMSFFVAFFTWIIFRKGNLNYFEILSVLCYF</sequence>
<name>A0A401XM16_9FLAO</name>
<dbReference type="AlphaFoldDB" id="A0A401XM16"/>
<keyword evidence="1" id="KW-0812">Transmembrane</keyword>
<dbReference type="EMBL" id="BHZE01000015">
    <property type="protein sequence ID" value="GCD78050.1"/>
    <property type="molecule type" value="Genomic_DNA"/>
</dbReference>
<feature type="transmembrane region" description="Helical" evidence="1">
    <location>
        <begin position="32"/>
        <end position="49"/>
    </location>
</feature>
<evidence type="ECO:0000313" key="3">
    <source>
        <dbReference type="Proteomes" id="UP000286715"/>
    </source>
</evidence>
<keyword evidence="3" id="KW-1185">Reference proteome</keyword>
<protein>
    <recommendedName>
        <fullName evidence="4">Yip1 domain-containing protein</fullName>
    </recommendedName>
</protein>
<evidence type="ECO:0008006" key="4">
    <source>
        <dbReference type="Google" id="ProtNLM"/>
    </source>
</evidence>
<proteinExistence type="predicted"/>
<accession>A0A401XM16</accession>
<gene>
    <name evidence="2" type="ORF">JCM31826_15320</name>
</gene>
<dbReference type="InterPro" id="IPR022134">
    <property type="entry name" value="DUF3667"/>
</dbReference>
<reference evidence="2 3" key="1">
    <citation type="submission" date="2018-11" db="EMBL/GenBank/DDBJ databases">
        <title>Schleiferia aggregans sp. nov., a moderately thermophilic heterotrophic bacterium isolated from microbial mats at a terrestrial hot spring.</title>
        <authorList>
            <person name="Iino T."/>
            <person name="Ohkuma M."/>
            <person name="Haruta S."/>
        </authorList>
    </citation>
    <scope>NUCLEOTIDE SEQUENCE [LARGE SCALE GENOMIC DNA]</scope>
    <source>
        <strain evidence="2 3">LA</strain>
    </source>
</reference>
<organism evidence="2 3">
    <name type="scientific">Thermaurantimonas aggregans</name>
    <dbReference type="NCBI Taxonomy" id="2173829"/>
    <lineage>
        <taxon>Bacteria</taxon>
        <taxon>Pseudomonadati</taxon>
        <taxon>Bacteroidota</taxon>
        <taxon>Flavobacteriia</taxon>
        <taxon>Flavobacteriales</taxon>
        <taxon>Schleiferiaceae</taxon>
        <taxon>Thermaurantimonas</taxon>
    </lineage>
</organism>
<dbReference type="Proteomes" id="UP000286715">
    <property type="component" value="Unassembled WGS sequence"/>
</dbReference>
<feature type="transmembrane region" description="Helical" evidence="1">
    <location>
        <begin position="87"/>
        <end position="106"/>
    </location>
</feature>
<keyword evidence="1" id="KW-0472">Membrane</keyword>